<dbReference type="Gene3D" id="1.10.443.10">
    <property type="entry name" value="Intergrase catalytic core"/>
    <property type="match status" value="1"/>
</dbReference>
<proteinExistence type="inferred from homology"/>
<dbReference type="GO" id="GO:0006310">
    <property type="term" value="P:DNA recombination"/>
    <property type="evidence" value="ECO:0007669"/>
    <property type="project" value="UniProtKB-KW"/>
</dbReference>
<dbReference type="GO" id="GO:0003677">
    <property type="term" value="F:DNA binding"/>
    <property type="evidence" value="ECO:0007669"/>
    <property type="project" value="InterPro"/>
</dbReference>
<dbReference type="Pfam" id="PF00589">
    <property type="entry name" value="Phage_integrase"/>
    <property type="match status" value="1"/>
</dbReference>
<name>A0A6P2WUH9_9BURK</name>
<evidence type="ECO:0000313" key="6">
    <source>
        <dbReference type="Proteomes" id="UP000494109"/>
    </source>
</evidence>
<comment type="similarity">
    <text evidence="1">Belongs to the 'phage' integrase family.</text>
</comment>
<dbReference type="GO" id="GO:0015074">
    <property type="term" value="P:DNA integration"/>
    <property type="evidence" value="ECO:0007669"/>
    <property type="project" value="UniProtKB-KW"/>
</dbReference>
<evidence type="ECO:0000256" key="2">
    <source>
        <dbReference type="ARBA" id="ARBA00022908"/>
    </source>
</evidence>
<dbReference type="InterPro" id="IPR013762">
    <property type="entry name" value="Integrase-like_cat_sf"/>
</dbReference>
<evidence type="ECO:0000313" key="5">
    <source>
        <dbReference type="EMBL" id="VWD00317.1"/>
    </source>
</evidence>
<dbReference type="InterPro" id="IPR002104">
    <property type="entry name" value="Integrase_catalytic"/>
</dbReference>
<protein>
    <submittedName>
        <fullName evidence="5">Phage integrase</fullName>
    </submittedName>
</protein>
<evidence type="ECO:0000259" key="4">
    <source>
        <dbReference type="Pfam" id="PF00589"/>
    </source>
</evidence>
<evidence type="ECO:0000256" key="3">
    <source>
        <dbReference type="ARBA" id="ARBA00023172"/>
    </source>
</evidence>
<dbReference type="AlphaFoldDB" id="A0A6P2WUH9"/>
<reference evidence="5 6" key="1">
    <citation type="submission" date="2019-09" db="EMBL/GenBank/DDBJ databases">
        <authorList>
            <person name="Depoorter E."/>
        </authorList>
    </citation>
    <scope>NUCLEOTIDE SEQUENCE [LARGE SCALE GENOMIC DNA]</scope>
    <source>
        <strain evidence="5">R-71033</strain>
    </source>
</reference>
<accession>A0A6P2WUH9</accession>
<dbReference type="PANTHER" id="PTHR30629">
    <property type="entry name" value="PROPHAGE INTEGRASE"/>
    <property type="match status" value="1"/>
</dbReference>
<sequence length="162" mass="18278">MQWAWAHGHIVANPVMAVDYILPEQSTKTTHPPAMPRSHVPQFVESHLAKHTPGDSTRAALLFPILTAARGGEVRGATWNELDLVECVWNIPAARMKAKEPHRIPLSEKALTLIKMLKHHQPHETLVFPSPCDQVEAAYHRTDLLEQRRPLMEAWAQHVYAG</sequence>
<dbReference type="Proteomes" id="UP000494109">
    <property type="component" value="Unassembled WGS sequence"/>
</dbReference>
<keyword evidence="2" id="KW-0229">DNA integration</keyword>
<dbReference type="InterPro" id="IPR011010">
    <property type="entry name" value="DNA_brk_join_enz"/>
</dbReference>
<dbReference type="PANTHER" id="PTHR30629:SF2">
    <property type="entry name" value="PROPHAGE INTEGRASE INTS-RELATED"/>
    <property type="match status" value="1"/>
</dbReference>
<evidence type="ECO:0000256" key="1">
    <source>
        <dbReference type="ARBA" id="ARBA00008857"/>
    </source>
</evidence>
<keyword evidence="3" id="KW-0233">DNA recombination</keyword>
<feature type="domain" description="Tyr recombinase" evidence="4">
    <location>
        <begin position="56"/>
        <end position="131"/>
    </location>
</feature>
<gene>
    <name evidence="5" type="ORF">BCO71033_01741</name>
</gene>
<organism evidence="5 6">
    <name type="scientific">Burkholderia contaminans</name>
    <dbReference type="NCBI Taxonomy" id="488447"/>
    <lineage>
        <taxon>Bacteria</taxon>
        <taxon>Pseudomonadati</taxon>
        <taxon>Pseudomonadota</taxon>
        <taxon>Betaproteobacteria</taxon>
        <taxon>Burkholderiales</taxon>
        <taxon>Burkholderiaceae</taxon>
        <taxon>Burkholderia</taxon>
        <taxon>Burkholderia cepacia complex</taxon>
    </lineage>
</organism>
<dbReference type="SUPFAM" id="SSF56349">
    <property type="entry name" value="DNA breaking-rejoining enzymes"/>
    <property type="match status" value="1"/>
</dbReference>
<dbReference type="InterPro" id="IPR050808">
    <property type="entry name" value="Phage_Integrase"/>
</dbReference>
<dbReference type="EMBL" id="CABVQS010000006">
    <property type="protein sequence ID" value="VWD00317.1"/>
    <property type="molecule type" value="Genomic_DNA"/>
</dbReference>